<comment type="caution">
    <text evidence="1">The sequence shown here is derived from an EMBL/GenBank/DDBJ whole genome shotgun (WGS) entry which is preliminary data.</text>
</comment>
<reference evidence="1 2" key="1">
    <citation type="submission" date="2021-10" db="EMBL/GenBank/DDBJ databases">
        <title>Anaerobic single-cell dispensing facilitates the cultivation of human gut bacteria.</title>
        <authorList>
            <person name="Afrizal A."/>
        </authorList>
    </citation>
    <scope>NUCLEOTIDE SEQUENCE [LARGE SCALE GENOMIC DNA]</scope>
    <source>
        <strain evidence="1 2">CLA-AA-H244</strain>
    </source>
</reference>
<dbReference type="EMBL" id="JAJEQF010000017">
    <property type="protein sequence ID" value="MCC2167656.1"/>
    <property type="molecule type" value="Genomic_DNA"/>
</dbReference>
<dbReference type="Proteomes" id="UP001199355">
    <property type="component" value="Unassembled WGS sequence"/>
</dbReference>
<dbReference type="AlphaFoldDB" id="A0AAE3DNQ9"/>
<evidence type="ECO:0000313" key="1">
    <source>
        <dbReference type="EMBL" id="MCC2167656.1"/>
    </source>
</evidence>
<name>A0AAE3DNQ9_9FIRM</name>
<sequence length="75" mass="8260">MNPSAILKLMSAKAAFTKNHPKFSAFCKAAFSRPIEPGTIIEISLQRPGEEPMMANIKVQQEDLDLLESLKGLSE</sequence>
<accession>A0AAE3DNQ9</accession>
<dbReference type="RefSeq" id="WP_308728218.1">
    <property type="nucleotide sequence ID" value="NZ_JAJEQF010000017.1"/>
</dbReference>
<proteinExistence type="predicted"/>
<keyword evidence="2" id="KW-1185">Reference proteome</keyword>
<organism evidence="1 2">
    <name type="scientific">Gallintestinimicrobium propionicum</name>
    <dbReference type="NCBI Taxonomy" id="2981770"/>
    <lineage>
        <taxon>Bacteria</taxon>
        <taxon>Bacillati</taxon>
        <taxon>Bacillota</taxon>
        <taxon>Clostridia</taxon>
        <taxon>Lachnospirales</taxon>
        <taxon>Lachnospiraceae</taxon>
        <taxon>Gallintestinimicrobium</taxon>
    </lineage>
</organism>
<gene>
    <name evidence="1" type="ORF">LKD45_08130</name>
</gene>
<evidence type="ECO:0000313" key="2">
    <source>
        <dbReference type="Proteomes" id="UP001199355"/>
    </source>
</evidence>
<protein>
    <submittedName>
        <fullName evidence="1">Uncharacterized protein</fullName>
    </submittedName>
</protein>